<evidence type="ECO:0000313" key="4">
    <source>
        <dbReference type="Proteomes" id="UP000663832"/>
    </source>
</evidence>
<dbReference type="InterPro" id="IPR028994">
    <property type="entry name" value="Integrin_alpha_N"/>
</dbReference>
<dbReference type="PANTHER" id="PTHR46580">
    <property type="entry name" value="SENSOR KINASE-RELATED"/>
    <property type="match status" value="1"/>
</dbReference>
<evidence type="ECO:0000256" key="1">
    <source>
        <dbReference type="ARBA" id="ARBA00022729"/>
    </source>
</evidence>
<evidence type="ECO:0000313" key="5">
    <source>
        <dbReference type="Proteomes" id="UP000663877"/>
    </source>
</evidence>
<proteinExistence type="predicted"/>
<protein>
    <recommendedName>
        <fullName evidence="6">VCBS repeat-containing protein</fullName>
    </recommendedName>
</protein>
<comment type="caution">
    <text evidence="2">The sequence shown here is derived from an EMBL/GenBank/DDBJ whole genome shotgun (WGS) entry which is preliminary data.</text>
</comment>
<dbReference type="Proteomes" id="UP000663832">
    <property type="component" value="Unassembled WGS sequence"/>
</dbReference>
<dbReference type="Gene3D" id="2.30.30.100">
    <property type="match status" value="2"/>
</dbReference>
<keyword evidence="1" id="KW-0732">Signal</keyword>
<dbReference type="Pfam" id="PF13517">
    <property type="entry name" value="FG-GAP_3"/>
    <property type="match status" value="1"/>
</dbReference>
<dbReference type="AlphaFoldDB" id="A0A815QHC6"/>
<name>A0A815QHC6_9BILA</name>
<organism evidence="2 5">
    <name type="scientific">Adineta steineri</name>
    <dbReference type="NCBI Taxonomy" id="433720"/>
    <lineage>
        <taxon>Eukaryota</taxon>
        <taxon>Metazoa</taxon>
        <taxon>Spiralia</taxon>
        <taxon>Gnathifera</taxon>
        <taxon>Rotifera</taxon>
        <taxon>Eurotatoria</taxon>
        <taxon>Bdelloidea</taxon>
        <taxon>Adinetida</taxon>
        <taxon>Adinetidae</taxon>
        <taxon>Adineta</taxon>
    </lineage>
</organism>
<accession>A0A815QHC6</accession>
<reference evidence="2" key="1">
    <citation type="submission" date="2021-02" db="EMBL/GenBank/DDBJ databases">
        <authorList>
            <person name="Nowell W R."/>
        </authorList>
    </citation>
    <scope>NUCLEOTIDE SEQUENCE</scope>
</reference>
<keyword evidence="4" id="KW-1185">Reference proteome</keyword>
<gene>
    <name evidence="2" type="ORF">BJG266_LOCUS41138</name>
    <name evidence="3" type="ORF">QVE165_LOCUS58005</name>
</gene>
<dbReference type="InterPro" id="IPR013517">
    <property type="entry name" value="FG-GAP"/>
</dbReference>
<sequence>MSVLLGNGNGTLRSQISYSTGQNPMGIAVADLNNDTHIDIVVANNGSNYLSVFRGYGNGSFTTATSLPTDSSVTAVAIADLNGDGRLDIAATAQNNKILDILFNIC</sequence>
<dbReference type="OrthoDB" id="10022113at2759"/>
<evidence type="ECO:0008006" key="6">
    <source>
        <dbReference type="Google" id="ProtNLM"/>
    </source>
</evidence>
<evidence type="ECO:0000313" key="2">
    <source>
        <dbReference type="EMBL" id="CAF1464015.1"/>
    </source>
</evidence>
<dbReference type="Proteomes" id="UP000663877">
    <property type="component" value="Unassembled WGS sequence"/>
</dbReference>
<evidence type="ECO:0000313" key="3">
    <source>
        <dbReference type="EMBL" id="CAF1634002.1"/>
    </source>
</evidence>
<dbReference type="SUPFAM" id="SSF69318">
    <property type="entry name" value="Integrin alpha N-terminal domain"/>
    <property type="match status" value="1"/>
</dbReference>
<dbReference type="EMBL" id="CAJNOM010002534">
    <property type="protein sequence ID" value="CAF1634002.1"/>
    <property type="molecule type" value="Genomic_DNA"/>
</dbReference>
<dbReference type="EMBL" id="CAJNOI010002215">
    <property type="protein sequence ID" value="CAF1464015.1"/>
    <property type="molecule type" value="Genomic_DNA"/>
</dbReference>